<comment type="caution">
    <text evidence="1">The sequence shown here is derived from an EMBL/GenBank/DDBJ whole genome shotgun (WGS) entry which is preliminary data.</text>
</comment>
<accession>A0ACB9GJT0</accession>
<proteinExistence type="predicted"/>
<dbReference type="Proteomes" id="UP001056120">
    <property type="component" value="Linkage Group LG14"/>
</dbReference>
<evidence type="ECO:0000313" key="1">
    <source>
        <dbReference type="EMBL" id="KAI3783251.1"/>
    </source>
</evidence>
<name>A0ACB9GJT0_9ASTR</name>
<sequence length="167" mass="18288">MDREEEEDAISVGDGEDVFDNFKEGNEGILEAEELEVVRDELKLESITRVDPKGVGGGEGSRYVHVPPGFSGVRFDNPVNGGEYQEVSSMSRRRVTKSKSFSPARSGSKLNGRARSASLGKDINEFSFVNKMSKFLDLGKTLGFTMDGTEGDFQIMMNGMGGKFVDQ</sequence>
<keyword evidence="2" id="KW-1185">Reference proteome</keyword>
<reference evidence="1 2" key="2">
    <citation type="journal article" date="2022" name="Mol. Ecol. Resour.">
        <title>The genomes of chicory, endive, great burdock and yacon provide insights into Asteraceae paleo-polyploidization history and plant inulin production.</title>
        <authorList>
            <person name="Fan W."/>
            <person name="Wang S."/>
            <person name="Wang H."/>
            <person name="Wang A."/>
            <person name="Jiang F."/>
            <person name="Liu H."/>
            <person name="Zhao H."/>
            <person name="Xu D."/>
            <person name="Zhang Y."/>
        </authorList>
    </citation>
    <scope>NUCLEOTIDE SEQUENCE [LARGE SCALE GENOMIC DNA]</scope>
    <source>
        <strain evidence="2">cv. Yunnan</strain>
        <tissue evidence="1">Leaves</tissue>
    </source>
</reference>
<evidence type="ECO:0000313" key="2">
    <source>
        <dbReference type="Proteomes" id="UP001056120"/>
    </source>
</evidence>
<reference evidence="2" key="1">
    <citation type="journal article" date="2022" name="Mol. Ecol. Resour.">
        <title>The genomes of chicory, endive, great burdock and yacon provide insights into Asteraceae palaeo-polyploidization history and plant inulin production.</title>
        <authorList>
            <person name="Fan W."/>
            <person name="Wang S."/>
            <person name="Wang H."/>
            <person name="Wang A."/>
            <person name="Jiang F."/>
            <person name="Liu H."/>
            <person name="Zhao H."/>
            <person name="Xu D."/>
            <person name="Zhang Y."/>
        </authorList>
    </citation>
    <scope>NUCLEOTIDE SEQUENCE [LARGE SCALE GENOMIC DNA]</scope>
    <source>
        <strain evidence="2">cv. Yunnan</strain>
    </source>
</reference>
<organism evidence="1 2">
    <name type="scientific">Smallanthus sonchifolius</name>
    <dbReference type="NCBI Taxonomy" id="185202"/>
    <lineage>
        <taxon>Eukaryota</taxon>
        <taxon>Viridiplantae</taxon>
        <taxon>Streptophyta</taxon>
        <taxon>Embryophyta</taxon>
        <taxon>Tracheophyta</taxon>
        <taxon>Spermatophyta</taxon>
        <taxon>Magnoliopsida</taxon>
        <taxon>eudicotyledons</taxon>
        <taxon>Gunneridae</taxon>
        <taxon>Pentapetalae</taxon>
        <taxon>asterids</taxon>
        <taxon>campanulids</taxon>
        <taxon>Asterales</taxon>
        <taxon>Asteraceae</taxon>
        <taxon>Asteroideae</taxon>
        <taxon>Heliantheae alliance</taxon>
        <taxon>Millerieae</taxon>
        <taxon>Smallanthus</taxon>
    </lineage>
</organism>
<protein>
    <submittedName>
        <fullName evidence="1">Uncharacterized protein</fullName>
    </submittedName>
</protein>
<gene>
    <name evidence="1" type="ORF">L1987_42327</name>
</gene>
<dbReference type="EMBL" id="CM042031">
    <property type="protein sequence ID" value="KAI3783251.1"/>
    <property type="molecule type" value="Genomic_DNA"/>
</dbReference>